<accession>A0A9P9G3D3</accession>
<organism evidence="1 2">
    <name type="scientific">Fusarium redolens</name>
    <dbReference type="NCBI Taxonomy" id="48865"/>
    <lineage>
        <taxon>Eukaryota</taxon>
        <taxon>Fungi</taxon>
        <taxon>Dikarya</taxon>
        <taxon>Ascomycota</taxon>
        <taxon>Pezizomycotina</taxon>
        <taxon>Sordariomycetes</taxon>
        <taxon>Hypocreomycetidae</taxon>
        <taxon>Hypocreales</taxon>
        <taxon>Nectriaceae</taxon>
        <taxon>Fusarium</taxon>
        <taxon>Fusarium redolens species complex</taxon>
    </lineage>
</organism>
<dbReference type="Proteomes" id="UP000720189">
    <property type="component" value="Unassembled WGS sequence"/>
</dbReference>
<proteinExistence type="predicted"/>
<sequence length="461" mass="52876">MDIFATLPPELIAPILSNLPDLRSLYSIIKASPYVFHFLTGSMGAEVLDDVLALSAQNLTSTPWVPHILRLVALVRHCSMINQPADDLTSLIIQFIMPTTFQNAQGERVPDLRSCPPDCIPHIRLRHVMEGPRAFTPREMLLLIRKTNLLSEECFEFFHQRIKATEPQHLTDKCYHLGTLPWNRRPDGQMWGQSYTIDAGGKASWYEMQRITLGFWCLQLCYELSNAASEKRLDWSASDVEAIRDMGSGETCLSGLKKSSLWIAREPLWAALLYVRHLKESSDESTCVGDTDDVNKGLSVFFNTGFRPLRGKHLQLPPPKYEDARFEWPVVVPHPPPLVCIDQKDAFTYHCHKVLVGCKGLCWAGSLLCPRGTPRLSEGLLFRPFRRLGFGIWDDERLITMEMLDDPQNKRPRRFHVWCQDQVFTWTSLLSREEKEELRVYQEALQLREEHKFGELIVTGT</sequence>
<dbReference type="EMBL" id="JAGMUX010000021">
    <property type="protein sequence ID" value="KAH7231365.1"/>
    <property type="molecule type" value="Genomic_DNA"/>
</dbReference>
<evidence type="ECO:0000313" key="2">
    <source>
        <dbReference type="Proteomes" id="UP000720189"/>
    </source>
</evidence>
<dbReference type="GeneID" id="70215056"/>
<dbReference type="OrthoDB" id="4358152at2759"/>
<dbReference type="RefSeq" id="XP_046043474.1">
    <property type="nucleotide sequence ID" value="XM_046185102.1"/>
</dbReference>
<protein>
    <recommendedName>
        <fullName evidence="3">F-box domain-containing protein</fullName>
    </recommendedName>
</protein>
<name>A0A9P9G3D3_FUSRE</name>
<dbReference type="AlphaFoldDB" id="A0A9P9G3D3"/>
<keyword evidence="2" id="KW-1185">Reference proteome</keyword>
<evidence type="ECO:0008006" key="3">
    <source>
        <dbReference type="Google" id="ProtNLM"/>
    </source>
</evidence>
<evidence type="ECO:0000313" key="1">
    <source>
        <dbReference type="EMBL" id="KAH7231365.1"/>
    </source>
</evidence>
<comment type="caution">
    <text evidence="1">The sequence shown here is derived from an EMBL/GenBank/DDBJ whole genome shotgun (WGS) entry which is preliminary data.</text>
</comment>
<reference evidence="1" key="1">
    <citation type="journal article" date="2021" name="Nat. Commun.">
        <title>Genetic determinants of endophytism in the Arabidopsis root mycobiome.</title>
        <authorList>
            <person name="Mesny F."/>
            <person name="Miyauchi S."/>
            <person name="Thiergart T."/>
            <person name="Pickel B."/>
            <person name="Atanasova L."/>
            <person name="Karlsson M."/>
            <person name="Huettel B."/>
            <person name="Barry K.W."/>
            <person name="Haridas S."/>
            <person name="Chen C."/>
            <person name="Bauer D."/>
            <person name="Andreopoulos W."/>
            <person name="Pangilinan J."/>
            <person name="LaButti K."/>
            <person name="Riley R."/>
            <person name="Lipzen A."/>
            <person name="Clum A."/>
            <person name="Drula E."/>
            <person name="Henrissat B."/>
            <person name="Kohler A."/>
            <person name="Grigoriev I.V."/>
            <person name="Martin F.M."/>
            <person name="Hacquard S."/>
        </authorList>
    </citation>
    <scope>NUCLEOTIDE SEQUENCE</scope>
    <source>
        <strain evidence="1">MPI-CAGE-AT-0023</strain>
    </source>
</reference>
<gene>
    <name evidence="1" type="ORF">BKA55DRAFT_198702</name>
</gene>